<keyword evidence="2 5" id="KW-0689">Ribosomal protein</keyword>
<comment type="similarity">
    <text evidence="1 5">Belongs to the eukaryotic ribosomal protein eS19 family.</text>
</comment>
<organism evidence="6">
    <name type="scientific">uncultured korarchaeote</name>
    <dbReference type="NCBI Taxonomy" id="161241"/>
    <lineage>
        <taxon>Archaea</taxon>
        <taxon>Thermoproteota</taxon>
        <taxon>environmental samples</taxon>
    </lineage>
</organism>
<protein>
    <recommendedName>
        <fullName evidence="4 5">Small ribosomal subunit protein eS19</fullName>
    </recommendedName>
</protein>
<sequence length="142" mass="16504">MPTAREIDPWTLITTVKEELKKIREIKPPEWAKYTKTGHYKQRPPEQEDWWYIRAASIMRKLYLYGPKGVSRLRTAYGGRKDRGARPCHFYKASGHHIRVILQQLEKAGLVEKVPGEGRKLTPKGISFLDKISNKMLSKEAE</sequence>
<dbReference type="GO" id="GO:0000028">
    <property type="term" value="P:ribosomal small subunit assembly"/>
    <property type="evidence" value="ECO:0007669"/>
    <property type="project" value="TreeGrafter"/>
</dbReference>
<proteinExistence type="inferred from homology"/>
<evidence type="ECO:0000313" key="6">
    <source>
        <dbReference type="EMBL" id="AOZ56179.1"/>
    </source>
</evidence>
<dbReference type="SUPFAM" id="SSF46785">
    <property type="entry name" value="Winged helix' DNA-binding domain"/>
    <property type="match status" value="1"/>
</dbReference>
<dbReference type="EMBL" id="KX765093">
    <property type="protein sequence ID" value="AOZ56179.1"/>
    <property type="molecule type" value="Genomic_DNA"/>
</dbReference>
<dbReference type="Pfam" id="PF01090">
    <property type="entry name" value="Ribosomal_S19e"/>
    <property type="match status" value="1"/>
</dbReference>
<comment type="function">
    <text evidence="5">May be involved in maturation of the 30S ribosomal subunit.</text>
</comment>
<dbReference type="NCBIfam" id="NF006811">
    <property type="entry name" value="PRK09333.1"/>
    <property type="match status" value="1"/>
</dbReference>
<dbReference type="InterPro" id="IPR036388">
    <property type="entry name" value="WH-like_DNA-bd_sf"/>
</dbReference>
<dbReference type="InterPro" id="IPR027548">
    <property type="entry name" value="Ribosomal_eS19_archaeal"/>
</dbReference>
<dbReference type="GO" id="GO:0006412">
    <property type="term" value="P:translation"/>
    <property type="evidence" value="ECO:0007669"/>
    <property type="project" value="UniProtKB-UniRule"/>
</dbReference>
<dbReference type="SMART" id="SM01413">
    <property type="entry name" value="Ribosomal_S19e"/>
    <property type="match status" value="1"/>
</dbReference>
<dbReference type="FunFam" id="1.10.10.10:FF:000449">
    <property type="entry name" value="30S ribosomal protein S19e"/>
    <property type="match status" value="1"/>
</dbReference>
<name>A0A1L2JKC4_9CREN</name>
<accession>A0A1L2JKC4</accession>
<evidence type="ECO:0000256" key="5">
    <source>
        <dbReference type="HAMAP-Rule" id="MF_01474"/>
    </source>
</evidence>
<evidence type="ECO:0000256" key="4">
    <source>
        <dbReference type="ARBA" id="ARBA00035143"/>
    </source>
</evidence>
<evidence type="ECO:0000256" key="2">
    <source>
        <dbReference type="ARBA" id="ARBA00022980"/>
    </source>
</evidence>
<dbReference type="HAMAP" id="MF_01474">
    <property type="entry name" value="Ribosomal_eS19"/>
    <property type="match status" value="1"/>
</dbReference>
<dbReference type="AlphaFoldDB" id="A0A1L2JKC4"/>
<comment type="subunit">
    <text evidence="5">Part of the 30S ribosomal subunit.</text>
</comment>
<gene>
    <name evidence="5" type="primary">rps19e</name>
</gene>
<dbReference type="InterPro" id="IPR036390">
    <property type="entry name" value="WH_DNA-bd_sf"/>
</dbReference>
<dbReference type="GO" id="GO:0003735">
    <property type="term" value="F:structural constituent of ribosome"/>
    <property type="evidence" value="ECO:0007669"/>
    <property type="project" value="InterPro"/>
</dbReference>
<dbReference type="GO" id="GO:0003723">
    <property type="term" value="F:RNA binding"/>
    <property type="evidence" value="ECO:0007669"/>
    <property type="project" value="TreeGrafter"/>
</dbReference>
<evidence type="ECO:0000256" key="1">
    <source>
        <dbReference type="ARBA" id="ARBA00010014"/>
    </source>
</evidence>
<reference evidence="6" key="1">
    <citation type="journal article" date="2017" name="Nature">
        <title>Metagenomic exploration of ASGARD archaea illuminates the origin of cellular complexity in eukaryotes.</title>
        <authorList>
            <person name="Zaremba-Niedzwiedzka K."/>
            <person name="Caceres E.F."/>
            <person name="Saw J.H.W."/>
            <person name="Backstrom D."/>
            <person name="Juzokaite L."/>
            <person name="Vancaester E."/>
            <person name="Seitz K.W."/>
            <person name="Anantharaman K."/>
            <person name="Starnawski P."/>
            <person name="Kjeldsen K.U."/>
            <person name="Stott M.B."/>
            <person name="Nunoura T."/>
            <person name="Banfield J.F."/>
            <person name="Schramm A."/>
            <person name="Baker B.J."/>
            <person name="Spang A."/>
            <person name="Ettema T.J.G."/>
        </authorList>
    </citation>
    <scope>NUCLEOTIDE SEQUENCE</scope>
    <source>
        <strain evidence="6">TIV_1</strain>
    </source>
</reference>
<dbReference type="GO" id="GO:0022627">
    <property type="term" value="C:cytosolic small ribosomal subunit"/>
    <property type="evidence" value="ECO:0007669"/>
    <property type="project" value="TreeGrafter"/>
</dbReference>
<dbReference type="InterPro" id="IPR001266">
    <property type="entry name" value="Ribosomal_eS19"/>
</dbReference>
<dbReference type="PANTHER" id="PTHR11710:SF0">
    <property type="entry name" value="40S RIBOSOMAL PROTEIN S19"/>
    <property type="match status" value="1"/>
</dbReference>
<dbReference type="Gene3D" id="1.10.10.10">
    <property type="entry name" value="Winged helix-like DNA-binding domain superfamily/Winged helix DNA-binding domain"/>
    <property type="match status" value="1"/>
</dbReference>
<evidence type="ECO:0000256" key="3">
    <source>
        <dbReference type="ARBA" id="ARBA00023274"/>
    </source>
</evidence>
<dbReference type="PANTHER" id="PTHR11710">
    <property type="entry name" value="40S RIBOSOMAL PROTEIN S19"/>
    <property type="match status" value="1"/>
</dbReference>
<keyword evidence="3 5" id="KW-0687">Ribonucleoprotein</keyword>